<organism evidence="2">
    <name type="scientific">Brachypodium distachyon</name>
    <name type="common">Purple false brome</name>
    <name type="synonym">Trachynia distachya</name>
    <dbReference type="NCBI Taxonomy" id="15368"/>
    <lineage>
        <taxon>Eukaryota</taxon>
        <taxon>Viridiplantae</taxon>
        <taxon>Streptophyta</taxon>
        <taxon>Embryophyta</taxon>
        <taxon>Tracheophyta</taxon>
        <taxon>Spermatophyta</taxon>
        <taxon>Magnoliopsida</taxon>
        <taxon>Liliopsida</taxon>
        <taxon>Poales</taxon>
        <taxon>Poaceae</taxon>
        <taxon>BOP clade</taxon>
        <taxon>Pooideae</taxon>
        <taxon>Stipodae</taxon>
        <taxon>Brachypodieae</taxon>
        <taxon>Brachypodium</taxon>
    </lineage>
</organism>
<evidence type="ECO:0000313" key="3">
    <source>
        <dbReference type="EnsemblPlants" id="KQJ95770"/>
    </source>
</evidence>
<evidence type="ECO:0000313" key="4">
    <source>
        <dbReference type="Proteomes" id="UP000008810"/>
    </source>
</evidence>
<keyword evidence="4" id="KW-1185">Reference proteome</keyword>
<dbReference type="AlphaFoldDB" id="A0A0Q3HQJ9"/>
<dbReference type="EnsemblPlants" id="KQJ95770">
    <property type="protein sequence ID" value="KQJ95770"/>
    <property type="gene ID" value="BRADI_3g18912v3"/>
</dbReference>
<feature type="compositionally biased region" description="Basic residues" evidence="1">
    <location>
        <begin position="1"/>
        <end position="13"/>
    </location>
</feature>
<evidence type="ECO:0000256" key="1">
    <source>
        <dbReference type="SAM" id="MobiDB-lite"/>
    </source>
</evidence>
<accession>A0A0Q3HQJ9</accession>
<dbReference type="InParanoid" id="A0A0Q3HQJ9"/>
<gene>
    <name evidence="2" type="ORF">BRADI_3g18912v3</name>
</gene>
<dbReference type="Proteomes" id="UP000008810">
    <property type="component" value="Chromosome 3"/>
</dbReference>
<dbReference type="Gramene" id="KQJ95770">
    <property type="protein sequence ID" value="KQJ95770"/>
    <property type="gene ID" value="BRADI_3g18912v3"/>
</dbReference>
<dbReference type="EMBL" id="CM000882">
    <property type="protein sequence ID" value="KQJ95770.1"/>
    <property type="molecule type" value="Genomic_DNA"/>
</dbReference>
<proteinExistence type="predicted"/>
<protein>
    <submittedName>
        <fullName evidence="2 3">Uncharacterized protein</fullName>
    </submittedName>
</protein>
<sequence length="115" mass="12741">MPPTHPKRRRLPPRIRSAPPSILRVPPRPPRRSPGLAAFLSLPAAFPAAPLNPPAAGGASPPTRVLLVRPAVLPTRTRSSPSEQVEEIQYGVPPAVERWREREKIRMQRCNGEEK</sequence>
<reference evidence="2" key="2">
    <citation type="submission" date="2017-06" db="EMBL/GenBank/DDBJ databases">
        <title>WGS assembly of Brachypodium distachyon.</title>
        <authorList>
            <consortium name="The International Brachypodium Initiative"/>
            <person name="Lucas S."/>
            <person name="Harmon-Smith M."/>
            <person name="Lail K."/>
            <person name="Tice H."/>
            <person name="Grimwood J."/>
            <person name="Bruce D."/>
            <person name="Barry K."/>
            <person name="Shu S."/>
            <person name="Lindquist E."/>
            <person name="Wang M."/>
            <person name="Pitluck S."/>
            <person name="Vogel J.P."/>
            <person name="Garvin D.F."/>
            <person name="Mockler T.C."/>
            <person name="Schmutz J."/>
            <person name="Rokhsar D."/>
            <person name="Bevan M.W."/>
        </authorList>
    </citation>
    <scope>NUCLEOTIDE SEQUENCE</scope>
    <source>
        <strain evidence="2">Bd21</strain>
    </source>
</reference>
<evidence type="ECO:0000313" key="2">
    <source>
        <dbReference type="EMBL" id="KQJ95770.1"/>
    </source>
</evidence>
<reference evidence="3" key="3">
    <citation type="submission" date="2018-08" db="UniProtKB">
        <authorList>
            <consortium name="EnsemblPlants"/>
        </authorList>
    </citation>
    <scope>IDENTIFICATION</scope>
    <source>
        <strain evidence="3">cv. Bd21</strain>
    </source>
</reference>
<name>A0A0Q3HQJ9_BRADI</name>
<feature type="region of interest" description="Disordered" evidence="1">
    <location>
        <begin position="1"/>
        <end position="34"/>
    </location>
</feature>
<reference evidence="2 3" key="1">
    <citation type="journal article" date="2010" name="Nature">
        <title>Genome sequencing and analysis of the model grass Brachypodium distachyon.</title>
        <authorList>
            <consortium name="International Brachypodium Initiative"/>
        </authorList>
    </citation>
    <scope>NUCLEOTIDE SEQUENCE [LARGE SCALE GENOMIC DNA]</scope>
    <source>
        <strain evidence="2 3">Bd21</strain>
    </source>
</reference>